<sequence length="181" mass="20733">MNFGEKRRSLTSENADLTTKKNVFEDRRLQRRLQELEELSLKQQKKRQEEQLDFALENLSLEDMRRSNGLTKKILRSNFLPPIIRKASAREGTRSAAEVRGNDQDLLLERLRGSKIAQRYLSDKGTRKLTRSLSADAGMICAQSGLSTGDQQNKSGPYSAFVKLQTHRRLSESYTKTQKLS</sequence>
<evidence type="ECO:0000256" key="2">
    <source>
        <dbReference type="SAM" id="MobiDB-lite"/>
    </source>
</evidence>
<protein>
    <submittedName>
        <fullName evidence="3">Uncharacterized protein</fullName>
    </submittedName>
</protein>
<gene>
    <name evidence="3" type="ORF">PEVE_00014329</name>
</gene>
<reference evidence="3 4" key="1">
    <citation type="submission" date="2022-05" db="EMBL/GenBank/DDBJ databases">
        <authorList>
            <consortium name="Genoscope - CEA"/>
            <person name="William W."/>
        </authorList>
    </citation>
    <scope>NUCLEOTIDE SEQUENCE [LARGE SCALE GENOMIC DNA]</scope>
</reference>
<evidence type="ECO:0000313" key="4">
    <source>
        <dbReference type="Proteomes" id="UP001159427"/>
    </source>
</evidence>
<organism evidence="3 4">
    <name type="scientific">Porites evermanni</name>
    <dbReference type="NCBI Taxonomy" id="104178"/>
    <lineage>
        <taxon>Eukaryota</taxon>
        <taxon>Metazoa</taxon>
        <taxon>Cnidaria</taxon>
        <taxon>Anthozoa</taxon>
        <taxon>Hexacorallia</taxon>
        <taxon>Scleractinia</taxon>
        <taxon>Fungiina</taxon>
        <taxon>Poritidae</taxon>
        <taxon>Porites</taxon>
    </lineage>
</organism>
<dbReference type="EMBL" id="CALNXI010000208">
    <property type="protein sequence ID" value="CAH3022149.1"/>
    <property type="molecule type" value="Genomic_DNA"/>
</dbReference>
<keyword evidence="4" id="KW-1185">Reference proteome</keyword>
<feature type="coiled-coil region" evidence="1">
    <location>
        <begin position="26"/>
        <end position="58"/>
    </location>
</feature>
<name>A0ABN8M5T7_9CNID</name>
<keyword evidence="1" id="KW-0175">Coiled coil</keyword>
<feature type="region of interest" description="Disordered" evidence="2">
    <location>
        <begin position="1"/>
        <end position="20"/>
    </location>
</feature>
<evidence type="ECO:0000313" key="3">
    <source>
        <dbReference type="EMBL" id="CAH3022149.1"/>
    </source>
</evidence>
<feature type="compositionally biased region" description="Basic and acidic residues" evidence="2">
    <location>
        <begin position="1"/>
        <end position="10"/>
    </location>
</feature>
<accession>A0ABN8M5T7</accession>
<proteinExistence type="predicted"/>
<dbReference type="Proteomes" id="UP001159427">
    <property type="component" value="Unassembled WGS sequence"/>
</dbReference>
<comment type="caution">
    <text evidence="3">The sequence shown here is derived from an EMBL/GenBank/DDBJ whole genome shotgun (WGS) entry which is preliminary data.</text>
</comment>
<evidence type="ECO:0000256" key="1">
    <source>
        <dbReference type="SAM" id="Coils"/>
    </source>
</evidence>